<dbReference type="Proteomes" id="UP000283993">
    <property type="component" value="Unassembled WGS sequence"/>
</dbReference>
<evidence type="ECO:0000259" key="1">
    <source>
        <dbReference type="Pfam" id="PF13622"/>
    </source>
</evidence>
<organism evidence="3 4">
    <name type="scientific">Salinisphaera orenii MK-B5</name>
    <dbReference type="NCBI Taxonomy" id="856730"/>
    <lineage>
        <taxon>Bacteria</taxon>
        <taxon>Pseudomonadati</taxon>
        <taxon>Pseudomonadota</taxon>
        <taxon>Gammaproteobacteria</taxon>
        <taxon>Salinisphaerales</taxon>
        <taxon>Salinisphaeraceae</taxon>
        <taxon>Salinisphaera</taxon>
    </lineage>
</organism>
<protein>
    <submittedName>
        <fullName evidence="3">Acyl-CoA thioesterase</fullName>
    </submittedName>
</protein>
<dbReference type="SUPFAM" id="SSF54637">
    <property type="entry name" value="Thioesterase/thiol ester dehydrase-isomerase"/>
    <property type="match status" value="2"/>
</dbReference>
<gene>
    <name evidence="3" type="ORF">SAOR_09955</name>
</gene>
<dbReference type="Pfam" id="PF20789">
    <property type="entry name" value="4HBT_3C"/>
    <property type="match status" value="1"/>
</dbReference>
<evidence type="ECO:0000259" key="2">
    <source>
        <dbReference type="Pfam" id="PF20789"/>
    </source>
</evidence>
<dbReference type="RefSeq" id="WP_123631291.1">
    <property type="nucleotide sequence ID" value="NZ_AYKH01000018.1"/>
</dbReference>
<feature type="domain" description="Acyl-CoA thioesterase-like C-terminal" evidence="2">
    <location>
        <begin position="144"/>
        <end position="270"/>
    </location>
</feature>
<dbReference type="Pfam" id="PF13622">
    <property type="entry name" value="4HBT_3"/>
    <property type="match status" value="1"/>
</dbReference>
<sequence>MSESAERTPLSELLAGFTATESGHRVQIPADWLQGRAVYGGLSAALALHSAHGALDALPPLRSVQLTFIGPAGSDVELRPVLDRRGKSTAFVSVDIVSGGRLAVRAALCFGAARDSRLAAGGPLAPAVSGPETSDPFFRRGVDGRHLGPNFAQHFNSRHAAGGLPMSGADAADFTVWLQHKDTTMADSLVGLVALADALPPAAMASFVEPAPISTMTWMFDLLTGDPRTDDGWWLCRSTADATRDGYSSQAMTIWNRAGEPVVAGRQNVAIFY</sequence>
<dbReference type="Gene3D" id="2.40.160.210">
    <property type="entry name" value="Acyl-CoA thioesterase, double hotdog domain"/>
    <property type="match status" value="1"/>
</dbReference>
<feature type="domain" description="Acyl-CoA thioesterase-like N-terminal HotDog" evidence="1">
    <location>
        <begin position="29"/>
        <end position="111"/>
    </location>
</feature>
<dbReference type="AlphaFoldDB" id="A0A423PMU5"/>
<evidence type="ECO:0000313" key="3">
    <source>
        <dbReference type="EMBL" id="ROO26831.1"/>
    </source>
</evidence>
<proteinExistence type="predicted"/>
<comment type="caution">
    <text evidence="3">The sequence shown here is derived from an EMBL/GenBank/DDBJ whole genome shotgun (WGS) entry which is preliminary data.</text>
</comment>
<dbReference type="InterPro" id="IPR042171">
    <property type="entry name" value="Acyl-CoA_hotdog"/>
</dbReference>
<dbReference type="InterPro" id="IPR049449">
    <property type="entry name" value="TesB_ACOT8-like_N"/>
</dbReference>
<dbReference type="EMBL" id="AYKH01000018">
    <property type="protein sequence ID" value="ROO26831.1"/>
    <property type="molecule type" value="Genomic_DNA"/>
</dbReference>
<accession>A0A423PMU5</accession>
<dbReference type="InterPro" id="IPR029069">
    <property type="entry name" value="HotDog_dom_sf"/>
</dbReference>
<name>A0A423PMU5_9GAMM</name>
<reference evidence="3 4" key="1">
    <citation type="submission" date="2013-10" db="EMBL/GenBank/DDBJ databases">
        <title>Salinisphaera orenii MK-B5 Genome Sequencing.</title>
        <authorList>
            <person name="Lai Q."/>
            <person name="Li C."/>
            <person name="Shao Z."/>
        </authorList>
    </citation>
    <scope>NUCLEOTIDE SEQUENCE [LARGE SCALE GENOMIC DNA]</scope>
    <source>
        <strain evidence="3 4">MK-B5</strain>
    </source>
</reference>
<keyword evidence="4" id="KW-1185">Reference proteome</keyword>
<evidence type="ECO:0000313" key="4">
    <source>
        <dbReference type="Proteomes" id="UP000283993"/>
    </source>
</evidence>
<dbReference type="InterPro" id="IPR049450">
    <property type="entry name" value="ACOT8-like_C"/>
</dbReference>